<feature type="region of interest" description="Disordered" evidence="3">
    <location>
        <begin position="310"/>
        <end position="329"/>
    </location>
</feature>
<dbReference type="Proteomes" id="UP001433268">
    <property type="component" value="Unassembled WGS sequence"/>
</dbReference>
<dbReference type="SMART" id="SM00454">
    <property type="entry name" value="SAM"/>
    <property type="match status" value="1"/>
</dbReference>
<keyword evidence="7" id="KW-1185">Reference proteome</keyword>
<dbReference type="SMART" id="SM00326">
    <property type="entry name" value="SH3"/>
    <property type="match status" value="1"/>
</dbReference>
<evidence type="ECO:0000256" key="2">
    <source>
        <dbReference type="PROSITE-ProRule" id="PRU00192"/>
    </source>
</evidence>
<feature type="compositionally biased region" description="Low complexity" evidence="3">
    <location>
        <begin position="150"/>
        <end position="160"/>
    </location>
</feature>
<name>A0ABR1WMN4_9PEZI</name>
<feature type="domain" description="SH3" evidence="4">
    <location>
        <begin position="12"/>
        <end position="76"/>
    </location>
</feature>
<dbReference type="InterPro" id="IPR001660">
    <property type="entry name" value="SAM"/>
</dbReference>
<dbReference type="Pfam" id="PF14604">
    <property type="entry name" value="SH3_9"/>
    <property type="match status" value="1"/>
</dbReference>
<proteinExistence type="predicted"/>
<dbReference type="SUPFAM" id="SSF47769">
    <property type="entry name" value="SAM/Pointed domain"/>
    <property type="match status" value="1"/>
</dbReference>
<comment type="caution">
    <text evidence="6">The sequence shown here is derived from an EMBL/GenBank/DDBJ whole genome shotgun (WGS) entry which is preliminary data.</text>
</comment>
<dbReference type="Gene3D" id="1.10.150.50">
    <property type="entry name" value="Transcription Factor, Ets-1"/>
    <property type="match status" value="1"/>
</dbReference>
<evidence type="ECO:0000259" key="4">
    <source>
        <dbReference type="PROSITE" id="PS50002"/>
    </source>
</evidence>
<gene>
    <name evidence="6" type="ORF">PG997_006053</name>
</gene>
<dbReference type="RefSeq" id="XP_066669291.1">
    <property type="nucleotide sequence ID" value="XM_066810368.1"/>
</dbReference>
<dbReference type="SUPFAM" id="SSF50044">
    <property type="entry name" value="SH3-domain"/>
    <property type="match status" value="1"/>
</dbReference>
<keyword evidence="1 2" id="KW-0728">SH3 domain</keyword>
<dbReference type="Pfam" id="PF07647">
    <property type="entry name" value="SAM_2"/>
    <property type="match status" value="1"/>
</dbReference>
<dbReference type="EMBL" id="JAQQWN010000005">
    <property type="protein sequence ID" value="KAK8084782.1"/>
    <property type="molecule type" value="Genomic_DNA"/>
</dbReference>
<accession>A0ABR1WMN4</accession>
<feature type="domain" description="SAM" evidence="5">
    <location>
        <begin position="232"/>
        <end position="298"/>
    </location>
</feature>
<dbReference type="InterPro" id="IPR036028">
    <property type="entry name" value="SH3-like_dom_sf"/>
</dbReference>
<dbReference type="GeneID" id="92043428"/>
<dbReference type="PROSITE" id="PS50105">
    <property type="entry name" value="SAM_DOMAIN"/>
    <property type="match status" value="1"/>
</dbReference>
<dbReference type="InterPro" id="IPR001452">
    <property type="entry name" value="SH3_domain"/>
</dbReference>
<protein>
    <submittedName>
        <fullName evidence="6">Uncharacterized protein</fullName>
    </submittedName>
</protein>
<dbReference type="Gene3D" id="2.30.30.40">
    <property type="entry name" value="SH3 Domains"/>
    <property type="match status" value="1"/>
</dbReference>
<sequence>MASRSEFQTKPEVGDILVVIHDFLARSSDELSLAKGDRIKLIERDDEFGDGWFLGKHLNNDNSGLFPEVYTRPAPRGITSTAAAPRTAPGVQPATTNGETSLSAKAAATASDVRPATSHGSTTKPDPVTLPLNSAKSESKPLAHANSNPLSSSRSASGSSGLGVAAAAARLAGHGQSQDSPVLHETLTSPHAANDSSSEYSAPLHDRLSYIQGEETDEEEDDAHTRAQVESWNADDVAEYLFTIGVDKKHCEVFRDQEITGEVLLSMDQSSLFLKAFDLGSVGRRLKTWQKVKNLQDEVNGILLARRNTASHASDAGSEGSECAVGPIL</sequence>
<evidence type="ECO:0000256" key="3">
    <source>
        <dbReference type="SAM" id="MobiDB-lite"/>
    </source>
</evidence>
<reference evidence="6 7" key="1">
    <citation type="submission" date="2023-01" db="EMBL/GenBank/DDBJ databases">
        <title>Analysis of 21 Apiospora genomes using comparative genomics revels a genus with tremendous synthesis potential of carbohydrate active enzymes and secondary metabolites.</title>
        <authorList>
            <person name="Sorensen T."/>
        </authorList>
    </citation>
    <scope>NUCLEOTIDE SEQUENCE [LARGE SCALE GENOMIC DNA]</scope>
    <source>
        <strain evidence="6 7">CBS 114990</strain>
    </source>
</reference>
<evidence type="ECO:0000256" key="1">
    <source>
        <dbReference type="ARBA" id="ARBA00022443"/>
    </source>
</evidence>
<evidence type="ECO:0000259" key="5">
    <source>
        <dbReference type="PROSITE" id="PS50105"/>
    </source>
</evidence>
<evidence type="ECO:0000313" key="6">
    <source>
        <dbReference type="EMBL" id="KAK8084782.1"/>
    </source>
</evidence>
<dbReference type="CDD" id="cd09535">
    <property type="entry name" value="SAM_BOI-like_fungal"/>
    <property type="match status" value="1"/>
</dbReference>
<evidence type="ECO:0000313" key="7">
    <source>
        <dbReference type="Proteomes" id="UP001433268"/>
    </source>
</evidence>
<dbReference type="InterPro" id="IPR013761">
    <property type="entry name" value="SAM/pointed_sf"/>
</dbReference>
<feature type="region of interest" description="Disordered" evidence="3">
    <location>
        <begin position="79"/>
        <end position="160"/>
    </location>
</feature>
<feature type="compositionally biased region" description="Low complexity" evidence="3">
    <location>
        <begin position="100"/>
        <end position="111"/>
    </location>
</feature>
<dbReference type="PROSITE" id="PS50002">
    <property type="entry name" value="SH3"/>
    <property type="match status" value="1"/>
</dbReference>
<organism evidence="6 7">
    <name type="scientific">Apiospora hydei</name>
    <dbReference type="NCBI Taxonomy" id="1337664"/>
    <lineage>
        <taxon>Eukaryota</taxon>
        <taxon>Fungi</taxon>
        <taxon>Dikarya</taxon>
        <taxon>Ascomycota</taxon>
        <taxon>Pezizomycotina</taxon>
        <taxon>Sordariomycetes</taxon>
        <taxon>Xylariomycetidae</taxon>
        <taxon>Amphisphaeriales</taxon>
        <taxon>Apiosporaceae</taxon>
        <taxon>Apiospora</taxon>
    </lineage>
</organism>